<evidence type="ECO:0000313" key="2">
    <source>
        <dbReference type="Proteomes" id="UP000053257"/>
    </source>
</evidence>
<dbReference type="OrthoDB" id="2800057at2759"/>
<name>A0A0C3SFC4_PHLG1</name>
<proteinExistence type="predicted"/>
<dbReference type="SUPFAM" id="SSF52047">
    <property type="entry name" value="RNI-like"/>
    <property type="match status" value="1"/>
</dbReference>
<dbReference type="AlphaFoldDB" id="A0A0C3SFC4"/>
<organism evidence="1 2">
    <name type="scientific">Phlebiopsis gigantea (strain 11061_1 CR5-6)</name>
    <name type="common">White-rot fungus</name>
    <name type="synonym">Peniophora gigantea</name>
    <dbReference type="NCBI Taxonomy" id="745531"/>
    <lineage>
        <taxon>Eukaryota</taxon>
        <taxon>Fungi</taxon>
        <taxon>Dikarya</taxon>
        <taxon>Basidiomycota</taxon>
        <taxon>Agaricomycotina</taxon>
        <taxon>Agaricomycetes</taxon>
        <taxon>Polyporales</taxon>
        <taxon>Phanerochaetaceae</taxon>
        <taxon>Phlebiopsis</taxon>
    </lineage>
</organism>
<reference evidence="1 2" key="1">
    <citation type="journal article" date="2014" name="PLoS Genet.">
        <title>Analysis of the Phlebiopsis gigantea genome, transcriptome and secretome provides insight into its pioneer colonization strategies of wood.</title>
        <authorList>
            <person name="Hori C."/>
            <person name="Ishida T."/>
            <person name="Igarashi K."/>
            <person name="Samejima M."/>
            <person name="Suzuki H."/>
            <person name="Master E."/>
            <person name="Ferreira P."/>
            <person name="Ruiz-Duenas F.J."/>
            <person name="Held B."/>
            <person name="Canessa P."/>
            <person name="Larrondo L.F."/>
            <person name="Schmoll M."/>
            <person name="Druzhinina I.S."/>
            <person name="Kubicek C.P."/>
            <person name="Gaskell J.A."/>
            <person name="Kersten P."/>
            <person name="St John F."/>
            <person name="Glasner J."/>
            <person name="Sabat G."/>
            <person name="Splinter BonDurant S."/>
            <person name="Syed K."/>
            <person name="Yadav J."/>
            <person name="Mgbeahuruike A.C."/>
            <person name="Kovalchuk A."/>
            <person name="Asiegbu F.O."/>
            <person name="Lackner G."/>
            <person name="Hoffmeister D."/>
            <person name="Rencoret J."/>
            <person name="Gutierrez A."/>
            <person name="Sun H."/>
            <person name="Lindquist E."/>
            <person name="Barry K."/>
            <person name="Riley R."/>
            <person name="Grigoriev I.V."/>
            <person name="Henrissat B."/>
            <person name="Kues U."/>
            <person name="Berka R.M."/>
            <person name="Martinez A.T."/>
            <person name="Covert S.F."/>
            <person name="Blanchette R.A."/>
            <person name="Cullen D."/>
        </authorList>
    </citation>
    <scope>NUCLEOTIDE SEQUENCE [LARGE SCALE GENOMIC DNA]</scope>
    <source>
        <strain evidence="1 2">11061_1 CR5-6</strain>
    </source>
</reference>
<dbReference type="Gene3D" id="3.80.10.10">
    <property type="entry name" value="Ribonuclease Inhibitor"/>
    <property type="match status" value="1"/>
</dbReference>
<evidence type="ECO:0000313" key="1">
    <source>
        <dbReference type="EMBL" id="KIP11840.1"/>
    </source>
</evidence>
<keyword evidence="2" id="KW-1185">Reference proteome</keyword>
<dbReference type="InterPro" id="IPR032675">
    <property type="entry name" value="LRR_dom_sf"/>
</dbReference>
<dbReference type="HOGENOM" id="CLU_522855_0_0_1"/>
<protein>
    <recommendedName>
        <fullName evidence="3">F-box domain-containing protein</fullName>
    </recommendedName>
</protein>
<gene>
    <name evidence="1" type="ORF">PHLGIDRAFT_124517</name>
</gene>
<accession>A0A0C3SFC4</accession>
<dbReference type="EMBL" id="KN840443">
    <property type="protein sequence ID" value="KIP11840.1"/>
    <property type="molecule type" value="Genomic_DNA"/>
</dbReference>
<evidence type="ECO:0008006" key="3">
    <source>
        <dbReference type="Google" id="ProtNLM"/>
    </source>
</evidence>
<sequence length="497" mass="56271">MSQLTPVYTLPEDVVTGIFKTAYEHHFPHCRLDDGMPHTHSPVAVSHVSRRWRGYALSVPTIWTCIHVTPGQHSRYAEVIKAYLIRSRELPISIFFLCHTIRDRQSWYPWDAFRRIYWLRYKSCWKYLLAERHRWKNCAVYLGHQRSLTLLLQSIEGKAFPRLEYFGLSPRILPAITNKTLPDFNTPQLMHLRIDSLPGITGSPLKVFTHLTQLNISGAYSGVGIFLKMLRQASATLQSLTVGRTTFSSGDDLALPSELTLTLPQLTHLTLSGIAYDTETIPNMTVVLCRAATFLCDLSLGESADTPDSLAFEGLFLPTVRKLKSEMLPPRTRESILAFPGLVTLQAPNNCTEILARAIELDTEVGTGCTAWPELKTVVVEDVEEAELVDFVEHRAHVQHPLRTLVMKDSSLSKLSAQTMTILQKLKLNVLRRSDASAALQIDDGWTSAYWDPAYDKPILVPWENSTAFYDQFRATEEEGEFKLEADYSEESEEGEE</sequence>
<dbReference type="Proteomes" id="UP000053257">
    <property type="component" value="Unassembled WGS sequence"/>
</dbReference>